<accession>A0AAE0WR22</accession>
<name>A0AAE0WR22_9PEZI</name>
<proteinExistence type="predicted"/>
<dbReference type="EMBL" id="JAUTXT010000010">
    <property type="protein sequence ID" value="KAK3676351.1"/>
    <property type="molecule type" value="Genomic_DNA"/>
</dbReference>
<sequence>MPGWNKLAEPFQAVQPYSRIYLILIDDRNRTIPLPRDDNGHLIMTPRQRRYESIYKLFSHHVRNCGRRRIRVLRYGPGTTQQDINGDLQRELSNKRRGDQVFVYFSGGQDHEGAGYEGSEYSFRIAGFPRDEVNAWQLIEIAASSTTDVTFFLDCYCPTRFAYSLKQDINNVEVIASPAPKQDPSGAIIAGPGDFTRALVRTLKAMTDRNGRFKRYKARRSVCELTIGDGQMYSNFVRPLWFGRTAFEDEEIVARAKIDPRPSLQAGQVVFVQERIQGPGDNVYPAPVRKIEAAAFERGRQAVLNDQAQDAGQMNDQDQEDEGYAEGAGGHEGRDGLDGDADDNDGDDEEDNLFVSEDEADIDDEEDNA</sequence>
<feature type="region of interest" description="Disordered" evidence="1">
    <location>
        <begin position="309"/>
        <end position="369"/>
    </location>
</feature>
<protein>
    <submittedName>
        <fullName evidence="2">Uncharacterized protein</fullName>
    </submittedName>
</protein>
<evidence type="ECO:0000313" key="2">
    <source>
        <dbReference type="EMBL" id="KAK3676351.1"/>
    </source>
</evidence>
<reference evidence="2" key="1">
    <citation type="submission" date="2023-07" db="EMBL/GenBank/DDBJ databases">
        <title>Black Yeasts Isolated from many extreme environments.</title>
        <authorList>
            <person name="Coleine C."/>
            <person name="Stajich J.E."/>
            <person name="Selbmann L."/>
        </authorList>
    </citation>
    <scope>NUCLEOTIDE SEQUENCE</scope>
    <source>
        <strain evidence="2">CCFEE 5485</strain>
    </source>
</reference>
<evidence type="ECO:0000313" key="3">
    <source>
        <dbReference type="Proteomes" id="UP001274830"/>
    </source>
</evidence>
<feature type="compositionally biased region" description="Acidic residues" evidence="1">
    <location>
        <begin position="338"/>
        <end position="369"/>
    </location>
</feature>
<gene>
    <name evidence="2" type="ORF">LTR78_003625</name>
</gene>
<organism evidence="2 3">
    <name type="scientific">Recurvomyces mirabilis</name>
    <dbReference type="NCBI Taxonomy" id="574656"/>
    <lineage>
        <taxon>Eukaryota</taxon>
        <taxon>Fungi</taxon>
        <taxon>Dikarya</taxon>
        <taxon>Ascomycota</taxon>
        <taxon>Pezizomycotina</taxon>
        <taxon>Dothideomycetes</taxon>
        <taxon>Dothideomycetidae</taxon>
        <taxon>Mycosphaerellales</taxon>
        <taxon>Teratosphaeriaceae</taxon>
        <taxon>Recurvomyces</taxon>
    </lineage>
</organism>
<comment type="caution">
    <text evidence="2">The sequence shown here is derived from an EMBL/GenBank/DDBJ whole genome shotgun (WGS) entry which is preliminary data.</text>
</comment>
<evidence type="ECO:0000256" key="1">
    <source>
        <dbReference type="SAM" id="MobiDB-lite"/>
    </source>
</evidence>
<dbReference type="AlphaFoldDB" id="A0AAE0WR22"/>
<keyword evidence="3" id="KW-1185">Reference proteome</keyword>
<dbReference type="Proteomes" id="UP001274830">
    <property type="component" value="Unassembled WGS sequence"/>
</dbReference>